<dbReference type="InterPro" id="IPR039422">
    <property type="entry name" value="MarR/SlyA-like"/>
</dbReference>
<dbReference type="PROSITE" id="PS50995">
    <property type="entry name" value="HTH_MARR_2"/>
    <property type="match status" value="1"/>
</dbReference>
<keyword evidence="3" id="KW-1185">Reference proteome</keyword>
<dbReference type="GO" id="GO:0003700">
    <property type="term" value="F:DNA-binding transcription factor activity"/>
    <property type="evidence" value="ECO:0007669"/>
    <property type="project" value="InterPro"/>
</dbReference>
<organism evidence="2 3">
    <name type="scientific">Caballeronia choica</name>
    <dbReference type="NCBI Taxonomy" id="326476"/>
    <lineage>
        <taxon>Bacteria</taxon>
        <taxon>Pseudomonadati</taxon>
        <taxon>Pseudomonadota</taxon>
        <taxon>Betaproteobacteria</taxon>
        <taxon>Burkholderiales</taxon>
        <taxon>Burkholderiaceae</taxon>
        <taxon>Caballeronia</taxon>
    </lineage>
</organism>
<dbReference type="Gene3D" id="1.10.10.10">
    <property type="entry name" value="Winged helix-like DNA-binding domain superfamily/Winged helix DNA-binding domain"/>
    <property type="match status" value="1"/>
</dbReference>
<dbReference type="InterPro" id="IPR036388">
    <property type="entry name" value="WH-like_DNA-bd_sf"/>
</dbReference>
<reference evidence="2" key="1">
    <citation type="submission" date="2016-01" db="EMBL/GenBank/DDBJ databases">
        <authorList>
            <person name="Peeters C."/>
        </authorList>
    </citation>
    <scope>NUCLEOTIDE SEQUENCE [LARGE SCALE GENOMIC DNA]</scope>
    <source>
        <strain evidence="2">LMG 22940</strain>
    </source>
</reference>
<evidence type="ECO:0000313" key="3">
    <source>
        <dbReference type="Proteomes" id="UP000054770"/>
    </source>
</evidence>
<protein>
    <submittedName>
        <fullName evidence="2">Transcriptional regulator SlyA</fullName>
    </submittedName>
</protein>
<dbReference type="AlphaFoldDB" id="A0A158KBG3"/>
<comment type="caution">
    <text evidence="2">The sequence shown here is derived from an EMBL/GenBank/DDBJ whole genome shotgun (WGS) entry which is preliminary data.</text>
</comment>
<dbReference type="OrthoDB" id="188700at2"/>
<dbReference type="EMBL" id="FCON02000074">
    <property type="protein sequence ID" value="SAL77761.1"/>
    <property type="molecule type" value="Genomic_DNA"/>
</dbReference>
<feature type="domain" description="HTH marR-type" evidence="1">
    <location>
        <begin position="5"/>
        <end position="139"/>
    </location>
</feature>
<dbReference type="PANTHER" id="PTHR33164:SF43">
    <property type="entry name" value="HTH-TYPE TRANSCRIPTIONAL REPRESSOR YETL"/>
    <property type="match status" value="1"/>
</dbReference>
<name>A0A158KBG3_9BURK</name>
<dbReference type="Proteomes" id="UP000054770">
    <property type="component" value="Unassembled WGS sequence"/>
</dbReference>
<evidence type="ECO:0000313" key="2">
    <source>
        <dbReference type="EMBL" id="SAL77761.1"/>
    </source>
</evidence>
<dbReference type="InterPro" id="IPR036390">
    <property type="entry name" value="WH_DNA-bd_sf"/>
</dbReference>
<evidence type="ECO:0000259" key="1">
    <source>
        <dbReference type="PROSITE" id="PS50995"/>
    </source>
</evidence>
<dbReference type="GO" id="GO:0006950">
    <property type="term" value="P:response to stress"/>
    <property type="evidence" value="ECO:0007669"/>
    <property type="project" value="TreeGrafter"/>
</dbReference>
<dbReference type="PANTHER" id="PTHR33164">
    <property type="entry name" value="TRANSCRIPTIONAL REGULATOR, MARR FAMILY"/>
    <property type="match status" value="1"/>
</dbReference>
<sequence>MKNSPEDLLDLVHTVMHEYRSAQYRFLRDSHHDITHMDHKVLNFFAVHPGATQSDLAAHSGRDKAQLARLIKGLREQGLLDGKPDEADRRNIRLWLTHGGEEVHGALRQQAKRLSKKAIAGLSQAQQEQLAALLQTIRENLSAPDATRS</sequence>
<gene>
    <name evidence="2" type="ORF">AWB68_05270</name>
</gene>
<dbReference type="SMART" id="SM00347">
    <property type="entry name" value="HTH_MARR"/>
    <property type="match status" value="1"/>
</dbReference>
<accession>A0A158KBG3</accession>
<dbReference type="InterPro" id="IPR000835">
    <property type="entry name" value="HTH_MarR-typ"/>
</dbReference>
<dbReference type="Pfam" id="PF12802">
    <property type="entry name" value="MarR_2"/>
    <property type="match status" value="1"/>
</dbReference>
<proteinExistence type="predicted"/>
<dbReference type="SUPFAM" id="SSF46785">
    <property type="entry name" value="Winged helix' DNA-binding domain"/>
    <property type="match status" value="1"/>
</dbReference>